<comment type="caution">
    <text evidence="1">The sequence shown here is derived from an EMBL/GenBank/DDBJ whole genome shotgun (WGS) entry which is preliminary data.</text>
</comment>
<dbReference type="EMBL" id="CM055109">
    <property type="protein sequence ID" value="KAJ7523897.1"/>
    <property type="molecule type" value="Genomic_DNA"/>
</dbReference>
<name>A0ACC2B2F4_DIPCM</name>
<accession>A0ACC2B2F4</accession>
<protein>
    <submittedName>
        <fullName evidence="1">Uncharacterized protein</fullName>
    </submittedName>
</protein>
<keyword evidence="2" id="KW-1185">Reference proteome</keyword>
<dbReference type="Proteomes" id="UP001162992">
    <property type="component" value="Chromosome 18"/>
</dbReference>
<organism evidence="1 2">
    <name type="scientific">Diphasiastrum complanatum</name>
    <name type="common">Issler's clubmoss</name>
    <name type="synonym">Lycopodium complanatum</name>
    <dbReference type="NCBI Taxonomy" id="34168"/>
    <lineage>
        <taxon>Eukaryota</taxon>
        <taxon>Viridiplantae</taxon>
        <taxon>Streptophyta</taxon>
        <taxon>Embryophyta</taxon>
        <taxon>Tracheophyta</taxon>
        <taxon>Lycopodiopsida</taxon>
        <taxon>Lycopodiales</taxon>
        <taxon>Lycopodiaceae</taxon>
        <taxon>Lycopodioideae</taxon>
        <taxon>Diphasiastrum</taxon>
    </lineage>
</organism>
<evidence type="ECO:0000313" key="1">
    <source>
        <dbReference type="EMBL" id="KAJ7523897.1"/>
    </source>
</evidence>
<gene>
    <name evidence="1" type="ORF">O6H91_18G066700</name>
</gene>
<reference evidence="2" key="1">
    <citation type="journal article" date="2024" name="Proc. Natl. Acad. Sci. U.S.A.">
        <title>Extraordinary preservation of gene collinearity over three hundred million years revealed in homosporous lycophytes.</title>
        <authorList>
            <person name="Li C."/>
            <person name="Wickell D."/>
            <person name="Kuo L.Y."/>
            <person name="Chen X."/>
            <person name="Nie B."/>
            <person name="Liao X."/>
            <person name="Peng D."/>
            <person name="Ji J."/>
            <person name="Jenkins J."/>
            <person name="Williams M."/>
            <person name="Shu S."/>
            <person name="Plott C."/>
            <person name="Barry K."/>
            <person name="Rajasekar S."/>
            <person name="Grimwood J."/>
            <person name="Han X."/>
            <person name="Sun S."/>
            <person name="Hou Z."/>
            <person name="He W."/>
            <person name="Dai G."/>
            <person name="Sun C."/>
            <person name="Schmutz J."/>
            <person name="Leebens-Mack J.H."/>
            <person name="Li F.W."/>
            <person name="Wang L."/>
        </authorList>
    </citation>
    <scope>NUCLEOTIDE SEQUENCE [LARGE SCALE GENOMIC DNA]</scope>
    <source>
        <strain evidence="2">cv. PW_Plant_1</strain>
    </source>
</reference>
<sequence length="353" mass="40085">MKNHLDLYATGAQALCDLGVKEIPKTYVQPHHQRPNSLNIVRGKQLPLIDLSRLCGDGRNQVMEELRFACESWGFFHVINHGFPQNSMNAMMEVGRQFFELPLDVKMRFFHPKPTNVTHYGGSFSSKDECVSNWRDYLVHPCLPLSDEIVDTWPDLPPRYREIAKEYSKNVRVLALKLLALLSESLGLRESYLDETFKGHVQLMNINHYPPCPQPDLTLGVNGHTDPNGITILQQDDVAGLEVLKDGSWYAVNPVPNSFVINMGDQMQIISNGRYKSIEHRGVVNSEKTRFSIAAFCGPSYHAIIAPAAELIKQRPDQSAEYDEVVYGEYVRQIYSKGVNGKYYIDSVKIQKK</sequence>
<evidence type="ECO:0000313" key="2">
    <source>
        <dbReference type="Proteomes" id="UP001162992"/>
    </source>
</evidence>
<proteinExistence type="predicted"/>